<keyword evidence="2" id="KW-0175">Coiled coil</keyword>
<feature type="compositionally biased region" description="Basic residues" evidence="3">
    <location>
        <begin position="172"/>
        <end position="181"/>
    </location>
</feature>
<dbReference type="Pfam" id="PF00076">
    <property type="entry name" value="RRM_1"/>
    <property type="match status" value="1"/>
</dbReference>
<sequence>MLHVSNFGPDISSDDLRRVFLRSVSTVTFTAQPLATVAGHLYTFATFENHVEARAALKLNGFRLGDRALRVQVPMRFCWINYGYHRHQDAPSQIGRNCDRRKSQLTDYSPLYSGRVLSDQPVFVSNRHVQGLYGSTPSQTPRLESETYASHAVDRQQLQHLPAHVANDPKPRTPRRNKKPGNSKALSTPQKSGATMTRSNRRDDSRITESNATNLLYNKDNASASLPLPSQATAPAAESEALSMDILGAGRLVDVDATSEASSATVQASKPSGTAVSPGTLRDEDIAIAKQRSDLLIPLSERSSEVMSDGASTPAQPTWSGLPDATAQLLPEEQEEQQEVEIAKGKVKLQDVANAAAQSSTGSTSTTKTPLEETKQTATVPDTIAPGSLVKEDLTKTAKNDSKGSFASHIVTATPKSDHRKDSKIGSRPSLVQRAPSIGQYVGKIAASLQGILRPAPTDERIHWNTEDFPTTLMSESDNEHTIGRLEEAHTPSRNSTGSNMVFHDAKEMQDATSPRVVFEIKTNSPVIMTPAGSPDEDRVHGSGVSSGVIVAIPPRDKKKKNKKKRAASKAIKSPVPEDKSEGLNDEELGIVRCIKRLQEHVTDSRSGIGGAHLQIIQFNSEPTPKAREPSSSSYNMYSRELDDEVNADNHDRVREMKSKMERLQLEERQARTRAEARRLEELFASGQMLQERVALKDAVVQAQAVHDERGVSESINSANEGIRRASTTQSIMDMGSNEQGSVHAELIINPEILQGSTSEELSTPPYHTTLPRRQAMHHFLSPEQINRVNDIYQTAEHRKYREGSNAAQDAARNNWLARKNANQTAEELDWYHDRETSQRQDFGSAARAQDREVGKPVAWAPAAAAPNEEESDVADTASVVDEFEVKGVKEEAIGLGIADVVGATGKTGEKRQGG</sequence>
<feature type="region of interest" description="Disordered" evidence="3">
    <location>
        <begin position="528"/>
        <end position="547"/>
    </location>
</feature>
<proteinExistence type="predicted"/>
<name>A0ABR0M6X3_9PEZI</name>
<dbReference type="CDD" id="cd00590">
    <property type="entry name" value="RRM_SF"/>
    <property type="match status" value="1"/>
</dbReference>
<feature type="region of interest" description="Disordered" evidence="3">
    <location>
        <begin position="834"/>
        <end position="875"/>
    </location>
</feature>
<feature type="region of interest" description="Disordered" evidence="3">
    <location>
        <begin position="554"/>
        <end position="583"/>
    </location>
</feature>
<dbReference type="SUPFAM" id="SSF54928">
    <property type="entry name" value="RNA-binding domain, RBD"/>
    <property type="match status" value="1"/>
</dbReference>
<feature type="domain" description="RRM" evidence="4">
    <location>
        <begin position="1"/>
        <end position="76"/>
    </location>
</feature>
<dbReference type="InterPro" id="IPR000504">
    <property type="entry name" value="RRM_dom"/>
</dbReference>
<feature type="compositionally biased region" description="Basic residues" evidence="3">
    <location>
        <begin position="557"/>
        <end position="568"/>
    </location>
</feature>
<feature type="compositionally biased region" description="Low complexity" evidence="3">
    <location>
        <begin position="355"/>
        <end position="367"/>
    </location>
</feature>
<organism evidence="5 6">
    <name type="scientific">Cryomyces antarcticus</name>
    <dbReference type="NCBI Taxonomy" id="329879"/>
    <lineage>
        <taxon>Eukaryota</taxon>
        <taxon>Fungi</taxon>
        <taxon>Dikarya</taxon>
        <taxon>Ascomycota</taxon>
        <taxon>Pezizomycotina</taxon>
        <taxon>Dothideomycetes</taxon>
        <taxon>Dothideomycetes incertae sedis</taxon>
        <taxon>Cryomyces</taxon>
    </lineage>
</organism>
<dbReference type="Proteomes" id="UP001357485">
    <property type="component" value="Unassembled WGS sequence"/>
</dbReference>
<protein>
    <recommendedName>
        <fullName evidence="4">RRM domain-containing protein</fullName>
    </recommendedName>
</protein>
<feature type="region of interest" description="Disordered" evidence="3">
    <location>
        <begin position="160"/>
        <end position="216"/>
    </location>
</feature>
<dbReference type="SMART" id="SM00360">
    <property type="entry name" value="RRM"/>
    <property type="match status" value="1"/>
</dbReference>
<evidence type="ECO:0000313" key="6">
    <source>
        <dbReference type="Proteomes" id="UP001357485"/>
    </source>
</evidence>
<dbReference type="EMBL" id="JAVRRA010000326">
    <property type="protein sequence ID" value="KAK5288804.1"/>
    <property type="molecule type" value="Genomic_DNA"/>
</dbReference>
<evidence type="ECO:0000256" key="3">
    <source>
        <dbReference type="SAM" id="MobiDB-lite"/>
    </source>
</evidence>
<evidence type="ECO:0000259" key="4">
    <source>
        <dbReference type="PROSITE" id="PS50102"/>
    </source>
</evidence>
<feature type="region of interest" description="Disordered" evidence="3">
    <location>
        <begin position="262"/>
        <end position="283"/>
    </location>
</feature>
<feature type="compositionally biased region" description="Polar residues" evidence="3">
    <location>
        <begin position="184"/>
        <end position="198"/>
    </location>
</feature>
<accession>A0ABR0M6X3</accession>
<evidence type="ECO:0000256" key="2">
    <source>
        <dbReference type="SAM" id="Coils"/>
    </source>
</evidence>
<feature type="coiled-coil region" evidence="2">
    <location>
        <begin position="647"/>
        <end position="683"/>
    </location>
</feature>
<keyword evidence="6" id="KW-1185">Reference proteome</keyword>
<keyword evidence="1" id="KW-0694">RNA-binding</keyword>
<feature type="compositionally biased region" description="Basic and acidic residues" evidence="3">
    <location>
        <begin position="416"/>
        <end position="425"/>
    </location>
</feature>
<dbReference type="PROSITE" id="PS50102">
    <property type="entry name" value="RRM"/>
    <property type="match status" value="1"/>
</dbReference>
<gene>
    <name evidence="5" type="ORF">LTR16_003271</name>
</gene>
<comment type="caution">
    <text evidence="5">The sequence shown here is derived from an EMBL/GenBank/DDBJ whole genome shotgun (WGS) entry which is preliminary data.</text>
</comment>
<evidence type="ECO:0000256" key="1">
    <source>
        <dbReference type="PROSITE-ProRule" id="PRU00176"/>
    </source>
</evidence>
<reference evidence="5 6" key="1">
    <citation type="submission" date="2023-08" db="EMBL/GenBank/DDBJ databases">
        <title>Black Yeasts Isolated from many extreme environments.</title>
        <authorList>
            <person name="Coleine C."/>
            <person name="Stajich J.E."/>
            <person name="Selbmann L."/>
        </authorList>
    </citation>
    <scope>NUCLEOTIDE SEQUENCE [LARGE SCALE GENOMIC DNA]</scope>
    <source>
        <strain evidence="5 6">CCFEE 536</strain>
    </source>
</reference>
<feature type="region of interest" description="Disordered" evidence="3">
    <location>
        <begin position="355"/>
        <end position="377"/>
    </location>
</feature>
<feature type="compositionally biased region" description="Low complexity" evidence="3">
    <location>
        <begin position="857"/>
        <end position="867"/>
    </location>
</feature>
<feature type="region of interest" description="Disordered" evidence="3">
    <location>
        <begin position="398"/>
        <end position="426"/>
    </location>
</feature>
<evidence type="ECO:0000313" key="5">
    <source>
        <dbReference type="EMBL" id="KAK5288804.1"/>
    </source>
</evidence>
<dbReference type="InterPro" id="IPR035979">
    <property type="entry name" value="RBD_domain_sf"/>
</dbReference>
<dbReference type="InterPro" id="IPR012677">
    <property type="entry name" value="Nucleotide-bd_a/b_plait_sf"/>
</dbReference>
<feature type="compositionally biased region" description="Polar residues" evidence="3">
    <location>
        <begin position="262"/>
        <end position="277"/>
    </location>
</feature>
<dbReference type="Gene3D" id="3.30.70.330">
    <property type="match status" value="1"/>
</dbReference>